<comment type="caution">
    <text evidence="12">The sequence shown here is derived from an EMBL/GenBank/DDBJ whole genome shotgun (WGS) entry which is preliminary data.</text>
</comment>
<evidence type="ECO:0000256" key="2">
    <source>
        <dbReference type="ARBA" id="ARBA00022705"/>
    </source>
</evidence>
<dbReference type="InterPro" id="IPR015927">
    <property type="entry name" value="Peptidase_S24_S26A/B/C"/>
</dbReference>
<proteinExistence type="predicted"/>
<dbReference type="EMBL" id="JAGQLK010000098">
    <property type="protein sequence ID" value="MCA9383609.1"/>
    <property type="molecule type" value="Genomic_DNA"/>
</dbReference>
<evidence type="ECO:0000256" key="6">
    <source>
        <dbReference type="ARBA" id="ARBA00023125"/>
    </source>
</evidence>
<reference evidence="12" key="1">
    <citation type="submission" date="2020-04" db="EMBL/GenBank/DDBJ databases">
        <authorList>
            <person name="Zhang T."/>
        </authorList>
    </citation>
    <scope>NUCLEOTIDE SEQUENCE</scope>
    <source>
        <strain evidence="12">HKST-UBA14</strain>
    </source>
</reference>
<accession>A0A955RJM2</accession>
<keyword evidence="6" id="KW-0238">DNA-binding</keyword>
<evidence type="ECO:0000256" key="1">
    <source>
        <dbReference type="ARBA" id="ARBA00022491"/>
    </source>
</evidence>
<dbReference type="Gene3D" id="2.10.109.10">
    <property type="entry name" value="Umud Fragment, subunit A"/>
    <property type="match status" value="1"/>
</dbReference>
<dbReference type="AlphaFoldDB" id="A0A955RJM2"/>
<dbReference type="GO" id="GO:0003677">
    <property type="term" value="F:DNA binding"/>
    <property type="evidence" value="ECO:0007669"/>
    <property type="project" value="UniProtKB-KW"/>
</dbReference>
<dbReference type="PANTHER" id="PTHR33516">
    <property type="entry name" value="LEXA REPRESSOR"/>
    <property type="match status" value="1"/>
</dbReference>
<keyword evidence="4 12" id="KW-0378">Hydrolase</keyword>
<evidence type="ECO:0000256" key="3">
    <source>
        <dbReference type="ARBA" id="ARBA00022763"/>
    </source>
</evidence>
<dbReference type="InterPro" id="IPR036286">
    <property type="entry name" value="LexA/Signal_pep-like_sf"/>
</dbReference>
<keyword evidence="2" id="KW-0235">DNA replication</keyword>
<keyword evidence="8" id="KW-0234">DNA repair</keyword>
<evidence type="ECO:0000313" key="13">
    <source>
        <dbReference type="Proteomes" id="UP000783287"/>
    </source>
</evidence>
<dbReference type="GO" id="GO:0006260">
    <property type="term" value="P:DNA replication"/>
    <property type="evidence" value="ECO:0007669"/>
    <property type="project" value="UniProtKB-KW"/>
</dbReference>
<dbReference type="GO" id="GO:0009432">
    <property type="term" value="P:SOS response"/>
    <property type="evidence" value="ECO:0007669"/>
    <property type="project" value="UniProtKB-KW"/>
</dbReference>
<feature type="domain" description="LexA repressor DNA-binding" evidence="11">
    <location>
        <begin position="3"/>
        <end position="62"/>
    </location>
</feature>
<dbReference type="NCBIfam" id="TIGR00498">
    <property type="entry name" value="lexA"/>
    <property type="match status" value="1"/>
</dbReference>
<dbReference type="PANTHER" id="PTHR33516:SF2">
    <property type="entry name" value="LEXA REPRESSOR-RELATED"/>
    <property type="match status" value="1"/>
</dbReference>
<dbReference type="GO" id="GO:0006281">
    <property type="term" value="P:DNA repair"/>
    <property type="evidence" value="ECO:0007669"/>
    <property type="project" value="UniProtKB-KW"/>
</dbReference>
<dbReference type="Pfam" id="PF00717">
    <property type="entry name" value="Peptidase_S24"/>
    <property type="match status" value="1"/>
</dbReference>
<evidence type="ECO:0000256" key="5">
    <source>
        <dbReference type="ARBA" id="ARBA00023015"/>
    </source>
</evidence>
<keyword evidence="9" id="KW-0742">SOS response</keyword>
<keyword evidence="5" id="KW-0805">Transcription regulation</keyword>
<evidence type="ECO:0000313" key="12">
    <source>
        <dbReference type="EMBL" id="MCA9383609.1"/>
    </source>
</evidence>
<keyword evidence="3" id="KW-0227">DNA damage</keyword>
<dbReference type="InterPro" id="IPR006200">
    <property type="entry name" value="LexA"/>
</dbReference>
<gene>
    <name evidence="12" type="primary">lexA</name>
    <name evidence="12" type="ORF">KC909_04535</name>
</gene>
<keyword evidence="1" id="KW-0678">Repressor</keyword>
<dbReference type="GO" id="GO:0006508">
    <property type="term" value="P:proteolysis"/>
    <property type="evidence" value="ECO:0007669"/>
    <property type="project" value="InterPro"/>
</dbReference>
<evidence type="ECO:0000256" key="7">
    <source>
        <dbReference type="ARBA" id="ARBA00023163"/>
    </source>
</evidence>
<dbReference type="SUPFAM" id="SSF51306">
    <property type="entry name" value="LexA/Signal peptidase"/>
    <property type="match status" value="1"/>
</dbReference>
<dbReference type="InterPro" id="IPR006199">
    <property type="entry name" value="LexA_DNA-bd_dom"/>
</dbReference>
<protein>
    <submittedName>
        <fullName evidence="12">Transcriptional repressor LexA</fullName>
        <ecNumber evidence="12">3.4.21.88</ecNumber>
    </submittedName>
</protein>
<evidence type="ECO:0000256" key="4">
    <source>
        <dbReference type="ARBA" id="ARBA00022801"/>
    </source>
</evidence>
<dbReference type="InterPro" id="IPR036388">
    <property type="entry name" value="WH-like_DNA-bd_sf"/>
</dbReference>
<dbReference type="EC" id="3.4.21.88" evidence="12"/>
<evidence type="ECO:0000259" key="11">
    <source>
        <dbReference type="Pfam" id="PF01726"/>
    </source>
</evidence>
<evidence type="ECO:0000256" key="8">
    <source>
        <dbReference type="ARBA" id="ARBA00023204"/>
    </source>
</evidence>
<evidence type="ECO:0000259" key="10">
    <source>
        <dbReference type="Pfam" id="PF00717"/>
    </source>
</evidence>
<dbReference type="CDD" id="cd06529">
    <property type="entry name" value="S24_LexA-like"/>
    <property type="match status" value="1"/>
</dbReference>
<evidence type="ECO:0000256" key="9">
    <source>
        <dbReference type="ARBA" id="ARBA00023236"/>
    </source>
</evidence>
<feature type="domain" description="Peptidase S24/S26A/S26B/S26C" evidence="10">
    <location>
        <begin position="83"/>
        <end position="205"/>
    </location>
</feature>
<dbReference type="InterPro" id="IPR050077">
    <property type="entry name" value="LexA_repressor"/>
</dbReference>
<dbReference type="InterPro" id="IPR036390">
    <property type="entry name" value="WH_DNA-bd_sf"/>
</dbReference>
<dbReference type="GO" id="GO:0004252">
    <property type="term" value="F:serine-type endopeptidase activity"/>
    <property type="evidence" value="ECO:0007669"/>
    <property type="project" value="UniProtKB-EC"/>
</dbReference>
<dbReference type="Pfam" id="PF01726">
    <property type="entry name" value="LexA_DNA_bind"/>
    <property type="match status" value="1"/>
</dbReference>
<reference evidence="12" key="2">
    <citation type="journal article" date="2021" name="Microbiome">
        <title>Successional dynamics and alternative stable states in a saline activated sludge microbial community over 9 years.</title>
        <authorList>
            <person name="Wang Y."/>
            <person name="Ye J."/>
            <person name="Ju F."/>
            <person name="Liu L."/>
            <person name="Boyd J.A."/>
            <person name="Deng Y."/>
            <person name="Parks D.H."/>
            <person name="Jiang X."/>
            <person name="Yin X."/>
            <person name="Woodcroft B.J."/>
            <person name="Tyson G.W."/>
            <person name="Hugenholtz P."/>
            <person name="Polz M.F."/>
            <person name="Zhang T."/>
        </authorList>
    </citation>
    <scope>NUCLEOTIDE SEQUENCE</scope>
    <source>
        <strain evidence="12">HKST-UBA14</strain>
    </source>
</reference>
<dbReference type="GO" id="GO:0045892">
    <property type="term" value="P:negative regulation of DNA-templated transcription"/>
    <property type="evidence" value="ECO:0007669"/>
    <property type="project" value="InterPro"/>
</dbReference>
<dbReference type="SUPFAM" id="SSF46785">
    <property type="entry name" value="Winged helix' DNA-binding domain"/>
    <property type="match status" value="1"/>
</dbReference>
<dbReference type="Gene3D" id="1.10.10.10">
    <property type="entry name" value="Winged helix-like DNA-binding domain superfamily/Winged helix DNA-binding domain"/>
    <property type="match status" value="1"/>
</dbReference>
<organism evidence="12 13">
    <name type="scientific">Candidatus Dojkabacteria bacterium</name>
    <dbReference type="NCBI Taxonomy" id="2099670"/>
    <lineage>
        <taxon>Bacteria</taxon>
        <taxon>Candidatus Dojkabacteria</taxon>
    </lineage>
</organism>
<sequence>MTKQITTRQQDVLEIIRRTIENTGEPPTLGELQILLGISTKRGVVNHLRALEKKGLITRTSKARGIRLTENIFAESVVNLNILGFANAGSPLVYANEQQLGVLRVDKSLLPVTKDVFALEIKGDSMNRRTIKGTNLSNGNFAIVAKGYPVEDGDVVLAIIDDCATIKTLKRDKSMIVLYPESTNPVHRPIYLELGDQEYIYGKVIGVLDNPIH</sequence>
<name>A0A955RJM2_9BACT</name>
<dbReference type="InterPro" id="IPR039418">
    <property type="entry name" value="LexA-like"/>
</dbReference>
<keyword evidence="7" id="KW-0804">Transcription</keyword>
<dbReference type="Proteomes" id="UP000783287">
    <property type="component" value="Unassembled WGS sequence"/>
</dbReference>